<accession>A0A6B9VMJ3</accession>
<protein>
    <submittedName>
        <fullName evidence="2">Conserved secreted peptide1</fullName>
    </submittedName>
</protein>
<dbReference type="AlphaFoldDB" id="A0A6B9VMJ3"/>
<feature type="signal peptide" evidence="1">
    <location>
        <begin position="1"/>
        <end position="20"/>
    </location>
</feature>
<sequence length="89" mass="9947">MAKFALIFLAVFCLIQFAVCARIPRETVEDQANQALEKIKEVFGNTFNEENFNKFLKSAQDFGDSLAKSGKEFFDKVQDKTATAPTSTS</sequence>
<proteinExistence type="evidence at transcript level"/>
<feature type="chain" id="PRO_5025686594" evidence="1">
    <location>
        <begin position="21"/>
        <end position="89"/>
    </location>
</feature>
<name>A0A6B9VMJ3_9DIPT</name>
<organism evidence="2">
    <name type="scientific">Sergentomyia schwetzi</name>
    <dbReference type="NCBI Taxonomy" id="114605"/>
    <lineage>
        <taxon>Eukaryota</taxon>
        <taxon>Metazoa</taxon>
        <taxon>Ecdysozoa</taxon>
        <taxon>Arthropoda</taxon>
        <taxon>Hexapoda</taxon>
        <taxon>Insecta</taxon>
        <taxon>Pterygota</taxon>
        <taxon>Neoptera</taxon>
        <taxon>Endopterygota</taxon>
        <taxon>Diptera</taxon>
        <taxon>Nematocera</taxon>
        <taxon>Psychodoidea</taxon>
        <taxon>Psychodidae</taxon>
        <taxon>Sergentomyia</taxon>
        <taxon>Sergentomyia</taxon>
    </lineage>
</organism>
<reference evidence="2" key="1">
    <citation type="submission" date="2019-10" db="EMBL/GenBank/DDBJ databases">
        <title>Sergentomyia schwetzi: salivary gland transcriptome, proteome and enzymatic activities in two lineages adapted to different blood sources.</title>
        <authorList>
            <person name="Polanska N."/>
            <person name="Ishemgulova A."/>
            <person name="Volfova V."/>
            <person name="Flegontov P."/>
            <person name="Votypka J."/>
            <person name="Yurchenko V."/>
            <person name="Volf P."/>
        </authorList>
    </citation>
    <scope>NUCLEOTIDE SEQUENCE</scope>
    <source>
        <tissue evidence="2">Salivary glands</tissue>
    </source>
</reference>
<keyword evidence="1" id="KW-0732">Signal</keyword>
<evidence type="ECO:0000256" key="1">
    <source>
        <dbReference type="SAM" id="SignalP"/>
    </source>
</evidence>
<dbReference type="EMBL" id="MN605396">
    <property type="protein sequence ID" value="QHO60786.1"/>
    <property type="molecule type" value="mRNA"/>
</dbReference>
<evidence type="ECO:0000313" key="2">
    <source>
        <dbReference type="EMBL" id="QHO60786.1"/>
    </source>
</evidence>